<proteinExistence type="predicted"/>
<evidence type="ECO:0000313" key="1">
    <source>
        <dbReference type="EMBL" id="WKN34295.1"/>
    </source>
</evidence>
<sequence length="81" mass="9377">MRTLKFKTNIQEVNCVDRIASYLDNFKDIIAWTVDTEAKDHLLTVQAYERLQPRDVVAIVNLAGFYAKPVKNNILNRLLRA</sequence>
<gene>
    <name evidence="1" type="ORF">K4G66_18110</name>
</gene>
<accession>A0AA49GGN4</accession>
<reference evidence="1" key="2">
    <citation type="journal article" date="2024" name="Antonie Van Leeuwenhoek">
        <title>Roseihalotalea indica gen. nov., sp. nov., a halophilic Bacteroidetes from mesopelagic Southwest Indian Ocean with higher carbohydrate metabolic potential.</title>
        <authorList>
            <person name="Chen B."/>
            <person name="Zhang M."/>
            <person name="Lin D."/>
            <person name="Ye J."/>
            <person name="Tang K."/>
        </authorList>
    </citation>
    <scope>NUCLEOTIDE SEQUENCE</scope>
    <source>
        <strain evidence="1">TK19036</strain>
    </source>
</reference>
<organism evidence="1">
    <name type="scientific">Roseihalotalea indica</name>
    <dbReference type="NCBI Taxonomy" id="2867963"/>
    <lineage>
        <taxon>Bacteria</taxon>
        <taxon>Pseudomonadati</taxon>
        <taxon>Bacteroidota</taxon>
        <taxon>Cytophagia</taxon>
        <taxon>Cytophagales</taxon>
        <taxon>Catalimonadaceae</taxon>
        <taxon>Roseihalotalea</taxon>
    </lineage>
</organism>
<name>A0AA49GGN4_9BACT</name>
<reference evidence="1" key="1">
    <citation type="journal article" date="2023" name="Comput. Struct. Biotechnol. J.">
        <title>Discovery of a novel marine Bacteroidetes with a rich repertoire of carbohydrate-active enzymes.</title>
        <authorList>
            <person name="Chen B."/>
            <person name="Liu G."/>
            <person name="Chen Q."/>
            <person name="Wang H."/>
            <person name="Liu L."/>
            <person name="Tang K."/>
        </authorList>
    </citation>
    <scope>NUCLEOTIDE SEQUENCE</scope>
    <source>
        <strain evidence="1">TK19036</strain>
    </source>
</reference>
<dbReference type="AlphaFoldDB" id="A0AA49GGN4"/>
<protein>
    <submittedName>
        <fullName evidence="1">Uncharacterized protein</fullName>
    </submittedName>
</protein>
<dbReference type="EMBL" id="CP120682">
    <property type="protein sequence ID" value="WKN34295.1"/>
    <property type="molecule type" value="Genomic_DNA"/>
</dbReference>